<dbReference type="RefSeq" id="WP_109307467.1">
    <property type="nucleotide sequence ID" value="NZ_BJUF01000109.1"/>
</dbReference>
<reference evidence="1 2" key="1">
    <citation type="submission" date="2018-05" db="EMBL/GenBank/DDBJ databases">
        <title>Kurthia sibirica genome sequence.</title>
        <authorList>
            <person name="Maclea K.S."/>
            <person name="Goen A.E."/>
        </authorList>
    </citation>
    <scope>NUCLEOTIDE SEQUENCE [LARGE SCALE GENOMIC DNA]</scope>
    <source>
        <strain evidence="1 2">ATCC 49154</strain>
    </source>
</reference>
<dbReference type="Proteomes" id="UP000245938">
    <property type="component" value="Unassembled WGS sequence"/>
</dbReference>
<name>A0A2U3AF19_9BACL</name>
<dbReference type="Pfam" id="PF10004">
    <property type="entry name" value="DUF2247"/>
    <property type="match status" value="1"/>
</dbReference>
<evidence type="ECO:0000313" key="1">
    <source>
        <dbReference type="EMBL" id="PWI23120.1"/>
    </source>
</evidence>
<dbReference type="AlphaFoldDB" id="A0A2U3AF19"/>
<gene>
    <name evidence="1" type="ORF">DEX24_16445</name>
</gene>
<protein>
    <recommendedName>
        <fullName evidence="3">DUF2247 domain-containing protein</fullName>
    </recommendedName>
</protein>
<dbReference type="InterPro" id="IPR016630">
    <property type="entry name" value="UCP015278"/>
</dbReference>
<sequence length="215" mass="25957">MENMYGNEIYDIPKNELEINLPYTFIQKSEVTFSWTELYWGRENRFISDEILIELAEWEVVNGVYSDEILELASIMKSEILVEKKKIKELIEKIIDKNLLINKQYILNCKNKYLYVILAYIYQYPLESDVLIKINKYFCDLSEDKMERDQGYEGVLAFIIEDFRAPSKPTQEFLSVLLEWRAYDIRANQDLMELWRVLLEQQHKCFFNQWNKKIK</sequence>
<accession>A0A2U3AF19</accession>
<proteinExistence type="predicted"/>
<dbReference type="EMBL" id="QFVR01000040">
    <property type="protein sequence ID" value="PWI23120.1"/>
    <property type="molecule type" value="Genomic_DNA"/>
</dbReference>
<keyword evidence="2" id="KW-1185">Reference proteome</keyword>
<evidence type="ECO:0000313" key="2">
    <source>
        <dbReference type="Proteomes" id="UP000245938"/>
    </source>
</evidence>
<evidence type="ECO:0008006" key="3">
    <source>
        <dbReference type="Google" id="ProtNLM"/>
    </source>
</evidence>
<comment type="caution">
    <text evidence="1">The sequence shown here is derived from an EMBL/GenBank/DDBJ whole genome shotgun (WGS) entry which is preliminary data.</text>
</comment>
<organism evidence="1 2">
    <name type="scientific">Kurthia sibirica</name>
    <dbReference type="NCBI Taxonomy" id="202750"/>
    <lineage>
        <taxon>Bacteria</taxon>
        <taxon>Bacillati</taxon>
        <taxon>Bacillota</taxon>
        <taxon>Bacilli</taxon>
        <taxon>Bacillales</taxon>
        <taxon>Caryophanaceae</taxon>
        <taxon>Kurthia</taxon>
    </lineage>
</organism>
<dbReference type="OrthoDB" id="2455554at2"/>